<proteinExistence type="predicted"/>
<evidence type="ECO:0000313" key="2">
    <source>
        <dbReference type="Proteomes" id="UP000231092"/>
    </source>
</evidence>
<dbReference type="Proteomes" id="UP000231092">
    <property type="component" value="Unassembled WGS sequence"/>
</dbReference>
<protein>
    <submittedName>
        <fullName evidence="1">Uncharacterized protein</fullName>
    </submittedName>
</protein>
<name>A0A2M8Z2W1_9FIRM</name>
<comment type="caution">
    <text evidence="1">The sequence shown here is derived from an EMBL/GenBank/DDBJ whole genome shotgun (WGS) entry which is preliminary data.</text>
</comment>
<dbReference type="EMBL" id="PGET01000001">
    <property type="protein sequence ID" value="PJJ27796.1"/>
    <property type="molecule type" value="Genomic_DNA"/>
</dbReference>
<dbReference type="AlphaFoldDB" id="A0A2M8Z2W1"/>
<reference evidence="1 2" key="1">
    <citation type="submission" date="2017-11" db="EMBL/GenBank/DDBJ databases">
        <title>Understudied soil microbes with underappreciated capabilities: Untangling the Clostridium saccharolyticum group.</title>
        <authorList>
            <person name="Leschine S."/>
        </authorList>
    </citation>
    <scope>NUCLEOTIDE SEQUENCE [LARGE SCALE GENOMIC DNA]</scope>
    <source>
        <strain evidence="1 2">18A</strain>
    </source>
</reference>
<evidence type="ECO:0000313" key="1">
    <source>
        <dbReference type="EMBL" id="PJJ27796.1"/>
    </source>
</evidence>
<accession>A0A2M8Z2W1</accession>
<gene>
    <name evidence="1" type="ORF">H171_1275</name>
</gene>
<dbReference type="RefSeq" id="WP_100304387.1">
    <property type="nucleotide sequence ID" value="NZ_PGET01000001.1"/>
</dbReference>
<organism evidence="1 2">
    <name type="scientific">[Clostridium] celerecrescens 18A</name>
    <dbReference type="NCBI Taxonomy" id="1286362"/>
    <lineage>
        <taxon>Bacteria</taxon>
        <taxon>Bacillati</taxon>
        <taxon>Bacillota</taxon>
        <taxon>Clostridia</taxon>
        <taxon>Lachnospirales</taxon>
        <taxon>Lachnospiraceae</taxon>
        <taxon>Lacrimispora</taxon>
    </lineage>
</organism>
<sequence length="109" mass="12371">MKNSKVIAADEEIMKTASDTFFRQLVEWMNSESIENTDSLQDAAEIVRKEFLQKGDWYNALVDSIAQYLRTIPANKGLYNVAEELADRIIGIENLEGDIHGQERIGKAH</sequence>
<dbReference type="OrthoDB" id="2068094at2"/>